<name>D4E280_SEROD</name>
<dbReference type="PIRSF" id="PIRSF000699">
    <property type="entry name" value="PTS_IILac_III"/>
    <property type="match status" value="1"/>
</dbReference>
<evidence type="ECO:0000256" key="5">
    <source>
        <dbReference type="PIRSR" id="PIRSR000699-1"/>
    </source>
</evidence>
<accession>D4E280</accession>
<dbReference type="EMBL" id="ADBY01000040">
    <property type="protein sequence ID" value="EFE96015.1"/>
    <property type="molecule type" value="Genomic_DNA"/>
</dbReference>
<dbReference type="AlphaFoldDB" id="D4E280"/>
<dbReference type="EC" id="2.7.1.-" evidence="8"/>
<keyword evidence="4" id="KW-0598">Phosphotransferase system</keyword>
<dbReference type="PANTHER" id="PTHR34382">
    <property type="entry name" value="PTS SYSTEM N,N'-DIACETYLCHITOBIOSE-SPECIFIC EIIA COMPONENT"/>
    <property type="match status" value="1"/>
</dbReference>
<dbReference type="PANTHER" id="PTHR34382:SF7">
    <property type="entry name" value="PTS SYSTEM N,N'-DIACETYLCHITOBIOSE-SPECIFIC EIIA COMPONENT"/>
    <property type="match status" value="1"/>
</dbReference>
<sequence>MMKKANFGIPIGTVMTIDLEQTVMELLINAGEARSHAMSAIQAARQRQWAQAQEALTASQAAAREAHKVQTQLIGLDEGVGKIPVNLIMVHAQDHLMTAMLCHDLAQEIVLLRQEVFA</sequence>
<dbReference type="GO" id="GO:0009401">
    <property type="term" value="P:phosphoenolpyruvate-dependent sugar phosphotransferase system"/>
    <property type="evidence" value="ECO:0007669"/>
    <property type="project" value="UniProtKB-KW"/>
</dbReference>
<feature type="active site" description="Tele-phosphohistidine intermediate" evidence="5">
    <location>
        <position position="91"/>
    </location>
</feature>
<dbReference type="InterPro" id="IPR036542">
    <property type="entry name" value="PTS_IIA_lac/cel_sf"/>
</dbReference>
<dbReference type="PROSITE" id="PS51095">
    <property type="entry name" value="PTS_EIIA_TYPE_3"/>
    <property type="match status" value="1"/>
</dbReference>
<evidence type="ECO:0000313" key="9">
    <source>
        <dbReference type="Proteomes" id="UP000005723"/>
    </source>
</evidence>
<evidence type="ECO:0000256" key="6">
    <source>
        <dbReference type="PIRSR" id="PIRSR000699-2"/>
    </source>
</evidence>
<dbReference type="InterPro" id="IPR003188">
    <property type="entry name" value="PTS_IIA_lac/cel"/>
</dbReference>
<evidence type="ECO:0000313" key="8">
    <source>
        <dbReference type="EMBL" id="EFE96015.1"/>
    </source>
</evidence>
<dbReference type="STRING" id="667129.HMPREF0758_2280"/>
<feature type="modified residue" description="Phosphohistidine; by HPr" evidence="7">
    <location>
        <position position="91"/>
    </location>
</feature>
<keyword evidence="6" id="KW-0479">Metal-binding</keyword>
<dbReference type="GO" id="GO:0046872">
    <property type="term" value="F:metal ion binding"/>
    <property type="evidence" value="ECO:0007669"/>
    <property type="project" value="UniProtKB-KW"/>
</dbReference>
<keyword evidence="6" id="KW-0460">Magnesium</keyword>
<proteinExistence type="predicted"/>
<organism evidence="8 9">
    <name type="scientific">Serratia odorifera DSM 4582</name>
    <dbReference type="NCBI Taxonomy" id="667129"/>
    <lineage>
        <taxon>Bacteria</taxon>
        <taxon>Pseudomonadati</taxon>
        <taxon>Pseudomonadota</taxon>
        <taxon>Gammaproteobacteria</taxon>
        <taxon>Enterobacterales</taxon>
        <taxon>Yersiniaceae</taxon>
        <taxon>Serratia</taxon>
    </lineage>
</organism>
<dbReference type="Proteomes" id="UP000005723">
    <property type="component" value="Unassembled WGS sequence"/>
</dbReference>
<keyword evidence="2" id="KW-0762">Sugar transport</keyword>
<evidence type="ECO:0000256" key="2">
    <source>
        <dbReference type="ARBA" id="ARBA00022597"/>
    </source>
</evidence>
<evidence type="ECO:0000256" key="4">
    <source>
        <dbReference type="ARBA" id="ARBA00022683"/>
    </source>
</evidence>
<keyword evidence="1" id="KW-0813">Transport</keyword>
<dbReference type="SUPFAM" id="SSF46973">
    <property type="entry name" value="Enzyme IIa from lactose specific PTS, IIa-lac"/>
    <property type="match status" value="1"/>
</dbReference>
<evidence type="ECO:0000256" key="3">
    <source>
        <dbReference type="ARBA" id="ARBA00022679"/>
    </source>
</evidence>
<comment type="cofactor">
    <cofactor evidence="6">
        <name>Mg(2+)</name>
        <dbReference type="ChEBI" id="CHEBI:18420"/>
    </cofactor>
    <text evidence="6">Binds 1 Mg(2+) ion per trimer.</text>
</comment>
<keyword evidence="9" id="KW-1185">Reference proteome</keyword>
<gene>
    <name evidence="8" type="primary">celC2</name>
    <name evidence="8" type="ORF">HMPREF0758_2280</name>
</gene>
<keyword evidence="3 8" id="KW-0808">Transferase</keyword>
<evidence type="ECO:0000256" key="1">
    <source>
        <dbReference type="ARBA" id="ARBA00022448"/>
    </source>
</evidence>
<dbReference type="GO" id="GO:0016740">
    <property type="term" value="F:transferase activity"/>
    <property type="evidence" value="ECO:0007669"/>
    <property type="project" value="UniProtKB-KW"/>
</dbReference>
<feature type="binding site" evidence="6">
    <location>
        <position position="94"/>
    </location>
    <ligand>
        <name>Mg(2+)</name>
        <dbReference type="ChEBI" id="CHEBI:18420"/>
        <note>ligand shared between all trimeric partners</note>
    </ligand>
</feature>
<dbReference type="Gene3D" id="1.20.58.80">
    <property type="entry name" value="Phosphotransferase system, lactose/cellobiose-type IIA subunit"/>
    <property type="match status" value="1"/>
</dbReference>
<evidence type="ECO:0000256" key="7">
    <source>
        <dbReference type="PROSITE-ProRule" id="PRU00418"/>
    </source>
</evidence>
<protein>
    <submittedName>
        <fullName evidence="8">PTS system, Lactose/Cellobiose specific IIA subunit</fullName>
        <ecNumber evidence="8">2.7.1.-</ecNumber>
    </submittedName>
</protein>
<comment type="caution">
    <text evidence="8">The sequence shown here is derived from an EMBL/GenBank/DDBJ whole genome shotgun (WGS) entry which is preliminary data.</text>
</comment>
<dbReference type="Pfam" id="PF02255">
    <property type="entry name" value="PTS_IIA"/>
    <property type="match status" value="1"/>
</dbReference>
<dbReference type="HOGENOM" id="CLU_152490_0_1_6"/>
<reference evidence="8 9" key="1">
    <citation type="submission" date="2010-01" db="EMBL/GenBank/DDBJ databases">
        <authorList>
            <person name="Muzny D."/>
            <person name="Qin X."/>
            <person name="Deng J."/>
            <person name="Jiang H."/>
            <person name="Liu Y."/>
            <person name="Qu J."/>
            <person name="Song X.-Z."/>
            <person name="Zhang L."/>
            <person name="Thornton R."/>
            <person name="Coyle M."/>
            <person name="Francisco L."/>
            <person name="Jackson L."/>
            <person name="Javaid M."/>
            <person name="Korchina V."/>
            <person name="Kovar C."/>
            <person name="Mata R."/>
            <person name="Mathew T."/>
            <person name="Ngo R."/>
            <person name="Nguyen L."/>
            <person name="Nguyen N."/>
            <person name="Okwuonu G."/>
            <person name="Ongeri F."/>
            <person name="Pham C."/>
            <person name="Simmons D."/>
            <person name="Wilczek-Boney K."/>
            <person name="Hale W."/>
            <person name="Jakkamsetti A."/>
            <person name="Pham P."/>
            <person name="Ruth R."/>
            <person name="San Lucas F."/>
            <person name="Warren J."/>
            <person name="Zhang J."/>
            <person name="Zhao Z."/>
            <person name="Zhou C."/>
            <person name="Zhu D."/>
            <person name="Lee S."/>
            <person name="Bess C."/>
            <person name="Blankenburg K."/>
            <person name="Forbes L."/>
            <person name="Fu Q."/>
            <person name="Gubbala S."/>
            <person name="Hirani K."/>
            <person name="Jayaseelan J.C."/>
            <person name="Lara F."/>
            <person name="Munidasa M."/>
            <person name="Palculict T."/>
            <person name="Patil S."/>
            <person name="Pu L.-L."/>
            <person name="Saada N."/>
            <person name="Tang L."/>
            <person name="Weissenberger G."/>
            <person name="Zhu Y."/>
            <person name="Hemphill L."/>
            <person name="Shang Y."/>
            <person name="Youmans B."/>
            <person name="Ayvaz T."/>
            <person name="Ross M."/>
            <person name="Santibanez J."/>
            <person name="Aqrawi P."/>
            <person name="Gross S."/>
            <person name="Joshi V."/>
            <person name="Fowler G."/>
            <person name="Nazareth L."/>
            <person name="Reid J."/>
            <person name="Worley K."/>
            <person name="Petrosino J."/>
            <person name="Highlander S."/>
            <person name="Gibbs R."/>
        </authorList>
    </citation>
    <scope>NUCLEOTIDE SEQUENCE [LARGE SCALE GENOMIC DNA]</scope>
    <source>
        <strain evidence="8 9">DSM 4582</strain>
    </source>
</reference>